<keyword evidence="4" id="KW-1185">Reference proteome</keyword>
<dbReference type="RefSeq" id="WP_011763228.1">
    <property type="nucleotide sequence ID" value="NC_008701.1"/>
</dbReference>
<dbReference type="SUPFAM" id="SSF53756">
    <property type="entry name" value="UDP-Glycosyltransferase/glycogen phosphorylase"/>
    <property type="match status" value="1"/>
</dbReference>
<dbReference type="STRING" id="384616.Pisl_1497"/>
<dbReference type="HOGENOM" id="CLU_711008_0_0_2"/>
<dbReference type="PANTHER" id="PTHR45947">
    <property type="entry name" value="SULFOQUINOVOSYL TRANSFERASE SQD2"/>
    <property type="match status" value="1"/>
</dbReference>
<dbReference type="InterPro" id="IPR001296">
    <property type="entry name" value="Glyco_trans_1"/>
</dbReference>
<dbReference type="Gene3D" id="3.40.50.2000">
    <property type="entry name" value="Glycogen Phosphorylase B"/>
    <property type="match status" value="2"/>
</dbReference>
<dbReference type="EMBL" id="CP000504">
    <property type="protein sequence ID" value="ABL88653.1"/>
    <property type="molecule type" value="Genomic_DNA"/>
</dbReference>
<dbReference type="InterPro" id="IPR028098">
    <property type="entry name" value="Glyco_trans_4-like_N"/>
</dbReference>
<evidence type="ECO:0000259" key="1">
    <source>
        <dbReference type="Pfam" id="PF00534"/>
    </source>
</evidence>
<dbReference type="CDD" id="cd03801">
    <property type="entry name" value="GT4_PimA-like"/>
    <property type="match status" value="1"/>
</dbReference>
<dbReference type="GeneID" id="4617725"/>
<gene>
    <name evidence="3" type="ordered locus">Pisl_1497</name>
</gene>
<name>A1RUM1_PYRIL</name>
<dbReference type="eggNOG" id="arCOG01403">
    <property type="taxonomic scope" value="Archaea"/>
</dbReference>
<dbReference type="InterPro" id="IPR050194">
    <property type="entry name" value="Glycosyltransferase_grp1"/>
</dbReference>
<dbReference type="OrthoDB" id="42754at2157"/>
<dbReference type="Pfam" id="PF00534">
    <property type="entry name" value="Glycos_transf_1"/>
    <property type="match status" value="1"/>
</dbReference>
<evidence type="ECO:0000313" key="4">
    <source>
        <dbReference type="Proteomes" id="UP000002595"/>
    </source>
</evidence>
<evidence type="ECO:0000313" key="3">
    <source>
        <dbReference type="EMBL" id="ABL88653.1"/>
    </source>
</evidence>
<evidence type="ECO:0000259" key="2">
    <source>
        <dbReference type="Pfam" id="PF13439"/>
    </source>
</evidence>
<dbReference type="CAZy" id="GT4">
    <property type="family name" value="Glycosyltransferase Family 4"/>
</dbReference>
<protein>
    <submittedName>
        <fullName evidence="3">Glycosyl transferase, group 1</fullName>
    </submittedName>
</protein>
<keyword evidence="3" id="KW-0808">Transferase</keyword>
<dbReference type="GO" id="GO:0016757">
    <property type="term" value="F:glycosyltransferase activity"/>
    <property type="evidence" value="ECO:0007669"/>
    <property type="project" value="InterPro"/>
</dbReference>
<dbReference type="AlphaFoldDB" id="A1RUM1"/>
<proteinExistence type="predicted"/>
<sequence length="388" mass="44967">MGISLAIYSVLNVGYGGGFERWLYETVSRFSARGYKITVITTKAGRVRDAKAKSRFLSLPNVNLVELNNADKPFTIPTDLRKFFKTLSDAELLYFNNAFAANELLAYLARKFKGLRVISGYLGTFHNVGGFARMAYHTSINLTVSRHFDAHHVLNKERLNWLKSLGYKNIYYIPPGVDLNKFRPIREKAETFTVLFVGRLEYQKGFDMLAEAIHVLNIRDREKIRFLICGDGSLATVAELLTSRYDNVHWKKWCEEKELIEMYSTSHITVAPSRYGYEEFLLVPLESMACGTPAVTTDIPGPREYVRNFYNGLRVPLDKEYIKYAIEFFKNIWYKNRELYFKYIKNALDTASAFDWNKVINKLDNMFRHVLCCTETQENSGYEHRPNI</sequence>
<dbReference type="Pfam" id="PF13439">
    <property type="entry name" value="Glyco_transf_4"/>
    <property type="match status" value="1"/>
</dbReference>
<dbReference type="Proteomes" id="UP000002595">
    <property type="component" value="Chromosome"/>
</dbReference>
<feature type="domain" description="Glycosyl transferase family 1" evidence="1">
    <location>
        <begin position="182"/>
        <end position="328"/>
    </location>
</feature>
<organism evidence="3 4">
    <name type="scientific">Pyrobaculum islandicum (strain DSM 4184 / JCM 9189 / GEO3)</name>
    <dbReference type="NCBI Taxonomy" id="384616"/>
    <lineage>
        <taxon>Archaea</taxon>
        <taxon>Thermoproteota</taxon>
        <taxon>Thermoprotei</taxon>
        <taxon>Thermoproteales</taxon>
        <taxon>Thermoproteaceae</taxon>
        <taxon>Pyrobaculum</taxon>
    </lineage>
</organism>
<reference evidence="3" key="1">
    <citation type="submission" date="2006-12" db="EMBL/GenBank/DDBJ databases">
        <title>Complete sequence of Pyrobaculum islandicum DSM 4184.</title>
        <authorList>
            <person name="Copeland A."/>
            <person name="Lucas S."/>
            <person name="Lapidus A."/>
            <person name="Barry K."/>
            <person name="Detter J.C."/>
            <person name="Glavina del Rio T."/>
            <person name="Dalin E."/>
            <person name="Tice H."/>
            <person name="Pitluck S."/>
            <person name="Meincke L."/>
            <person name="Brettin T."/>
            <person name="Bruce D."/>
            <person name="Han C."/>
            <person name="Tapia R."/>
            <person name="Gilna P."/>
            <person name="Schmutz J."/>
            <person name="Larimer F."/>
            <person name="Land M."/>
            <person name="Hauser L."/>
            <person name="Kyrpides N."/>
            <person name="Mikhailova N."/>
            <person name="Cozen A.E."/>
            <person name="Fitz-Gibbon S.T."/>
            <person name="House C.H."/>
            <person name="Saltikov C."/>
            <person name="Lowe T."/>
            <person name="Richardson P."/>
        </authorList>
    </citation>
    <scope>NUCLEOTIDE SEQUENCE [LARGE SCALE GENOMIC DNA]</scope>
    <source>
        <strain evidence="3">DSM 4184</strain>
    </source>
</reference>
<feature type="domain" description="Glycosyltransferase subfamily 4-like N-terminal" evidence="2">
    <location>
        <begin position="17"/>
        <end position="180"/>
    </location>
</feature>
<dbReference type="PANTHER" id="PTHR45947:SF3">
    <property type="entry name" value="SULFOQUINOVOSYL TRANSFERASE SQD2"/>
    <property type="match status" value="1"/>
</dbReference>
<dbReference type="KEGG" id="pis:Pisl_1497"/>
<accession>A1RUM1</accession>